<dbReference type="Proteomes" id="UP000565724">
    <property type="component" value="Unassembled WGS sequence"/>
</dbReference>
<protein>
    <recommendedName>
        <fullName evidence="4">DUF4352 domain-containing protein</fullName>
    </recommendedName>
</protein>
<evidence type="ECO:0000256" key="1">
    <source>
        <dbReference type="SAM" id="MobiDB-lite"/>
    </source>
</evidence>
<sequence length="226" mass="22658">MQRRTLQWVAGSAAAVVLLGGAAFGIAQNWGVSTDPGASEPTPTATRSAGADESSSDEADPSADPSVDPAQVPTTGPVEGTDPADSTVVHVEDFAEAPPVALDQPADPGDKAVVSLTSITRIEGVGRAIGERSGPALAIAMTVRNDSGAPLDLNFVVVNVYSQSGVPSVELASDPNVKGYSGVLAPGESADATYVFRAPTEGGPVKVTVSHDAAVPAAAFQGEVTP</sequence>
<dbReference type="EMBL" id="JABMCI010000056">
    <property type="protein sequence ID" value="NUU16862.1"/>
    <property type="molecule type" value="Genomic_DNA"/>
</dbReference>
<evidence type="ECO:0000313" key="3">
    <source>
        <dbReference type="Proteomes" id="UP000565724"/>
    </source>
</evidence>
<keyword evidence="3" id="KW-1185">Reference proteome</keyword>
<proteinExistence type="predicted"/>
<comment type="caution">
    <text evidence="2">The sequence shown here is derived from an EMBL/GenBank/DDBJ whole genome shotgun (WGS) entry which is preliminary data.</text>
</comment>
<organism evidence="2 3">
    <name type="scientific">Cellulomonas humilata</name>
    <dbReference type="NCBI Taxonomy" id="144055"/>
    <lineage>
        <taxon>Bacteria</taxon>
        <taxon>Bacillati</taxon>
        <taxon>Actinomycetota</taxon>
        <taxon>Actinomycetes</taxon>
        <taxon>Micrococcales</taxon>
        <taxon>Cellulomonadaceae</taxon>
        <taxon>Cellulomonas</taxon>
    </lineage>
</organism>
<evidence type="ECO:0008006" key="4">
    <source>
        <dbReference type="Google" id="ProtNLM"/>
    </source>
</evidence>
<gene>
    <name evidence="2" type="ORF">HP550_06310</name>
</gene>
<reference evidence="2 3" key="1">
    <citation type="submission" date="2020-05" db="EMBL/GenBank/DDBJ databases">
        <title>Genome Sequencing of Type Strains.</title>
        <authorList>
            <person name="Lemaire J.F."/>
            <person name="Inderbitzin P."/>
            <person name="Gregorio O.A."/>
            <person name="Collins S.B."/>
            <person name="Wespe N."/>
            <person name="Knight-Connoni V."/>
        </authorList>
    </citation>
    <scope>NUCLEOTIDE SEQUENCE [LARGE SCALE GENOMIC DNA]</scope>
    <source>
        <strain evidence="2 3">ATCC 25174</strain>
    </source>
</reference>
<dbReference type="RefSeq" id="WP_175346743.1">
    <property type="nucleotide sequence ID" value="NZ_JABMCI010000056.1"/>
</dbReference>
<feature type="region of interest" description="Disordered" evidence="1">
    <location>
        <begin position="30"/>
        <end position="84"/>
    </location>
</feature>
<evidence type="ECO:0000313" key="2">
    <source>
        <dbReference type="EMBL" id="NUU16862.1"/>
    </source>
</evidence>
<name>A0A7Y6A1D0_9CELL</name>
<dbReference type="AlphaFoldDB" id="A0A7Y6A1D0"/>
<accession>A0A7Y6A1D0</accession>